<accession>A0A512N385</accession>
<dbReference type="InterPro" id="IPR009197">
    <property type="entry name" value="MlrC"/>
</dbReference>
<keyword evidence="1" id="KW-0482">Metalloprotease</keyword>
<comment type="similarity">
    <text evidence="1">Belongs to the peptidase M81 family.</text>
</comment>
<dbReference type="InterPro" id="IPR010799">
    <property type="entry name" value="MlrC_C"/>
</dbReference>
<reference evidence="4 5" key="1">
    <citation type="submission" date="2019-07" db="EMBL/GenBank/DDBJ databases">
        <title>Whole genome shotgun sequence of Reyranella soli NBRC 108950.</title>
        <authorList>
            <person name="Hosoyama A."/>
            <person name="Uohara A."/>
            <person name="Ohji S."/>
            <person name="Ichikawa N."/>
        </authorList>
    </citation>
    <scope>NUCLEOTIDE SEQUENCE [LARGE SCALE GENOMIC DNA]</scope>
    <source>
        <strain evidence="4 5">NBRC 108950</strain>
    </source>
</reference>
<keyword evidence="1" id="KW-0479">Metal-binding</keyword>
<dbReference type="AlphaFoldDB" id="A0A512N385"/>
<dbReference type="PIRSF" id="PIRSF012702">
    <property type="entry name" value="UCP012702"/>
    <property type="match status" value="1"/>
</dbReference>
<dbReference type="GO" id="GO:0008237">
    <property type="term" value="F:metallopeptidase activity"/>
    <property type="evidence" value="ECO:0007669"/>
    <property type="project" value="UniProtKB-KW"/>
</dbReference>
<feature type="domain" description="Microcystin LR degradation protein MlrC C-terminal" evidence="2">
    <location>
        <begin position="312"/>
        <end position="491"/>
    </location>
</feature>
<proteinExistence type="inferred from homology"/>
<dbReference type="EMBL" id="BKAJ01000011">
    <property type="protein sequence ID" value="GEP53446.1"/>
    <property type="molecule type" value="Genomic_DNA"/>
</dbReference>
<dbReference type="RefSeq" id="WP_147146102.1">
    <property type="nucleotide sequence ID" value="NZ_BKAJ01000011.1"/>
</dbReference>
<evidence type="ECO:0000313" key="5">
    <source>
        <dbReference type="Proteomes" id="UP000321058"/>
    </source>
</evidence>
<evidence type="ECO:0000313" key="4">
    <source>
        <dbReference type="EMBL" id="GEP53446.1"/>
    </source>
</evidence>
<protein>
    <recommendedName>
        <fullName evidence="1">Microcystinase C</fullName>
        <shortName evidence="1">MlrC</shortName>
    </recommendedName>
</protein>
<dbReference type="Pfam" id="PF07364">
    <property type="entry name" value="DUF1485"/>
    <property type="match status" value="1"/>
</dbReference>
<keyword evidence="1" id="KW-0378">Hydrolase</keyword>
<name>A0A512N385_9HYPH</name>
<gene>
    <name evidence="4" type="ORF">RSO01_06120</name>
</gene>
<dbReference type="Proteomes" id="UP000321058">
    <property type="component" value="Unassembled WGS sequence"/>
</dbReference>
<evidence type="ECO:0000259" key="2">
    <source>
        <dbReference type="Pfam" id="PF07171"/>
    </source>
</evidence>
<keyword evidence="5" id="KW-1185">Reference proteome</keyword>
<dbReference type="Pfam" id="PF07171">
    <property type="entry name" value="MlrC_C"/>
    <property type="match status" value="1"/>
</dbReference>
<comment type="caution">
    <text evidence="4">The sequence shown here is derived from an EMBL/GenBank/DDBJ whole genome shotgun (WGS) entry which is preliminary data.</text>
</comment>
<feature type="domain" description="Microcystin LR degradation protein MlrC N-terminal" evidence="3">
    <location>
        <begin position="3"/>
        <end position="299"/>
    </location>
</feature>
<dbReference type="InterPro" id="IPR015995">
    <property type="entry name" value="MlrC_N"/>
</dbReference>
<comment type="cofactor">
    <cofactor evidence="1">
        <name>Zn(2+)</name>
        <dbReference type="ChEBI" id="CHEBI:29105"/>
    </cofactor>
    <text evidence="1">Binds 1 zinc ion per subunit.</text>
</comment>
<evidence type="ECO:0000256" key="1">
    <source>
        <dbReference type="PIRNR" id="PIRNR012702"/>
    </source>
</evidence>
<dbReference type="GO" id="GO:0006508">
    <property type="term" value="P:proteolysis"/>
    <property type="evidence" value="ECO:0007669"/>
    <property type="project" value="UniProtKB-KW"/>
</dbReference>
<evidence type="ECO:0000259" key="3">
    <source>
        <dbReference type="Pfam" id="PF07364"/>
    </source>
</evidence>
<dbReference type="OrthoDB" id="9782658at2"/>
<comment type="function">
    <text evidence="1">Involved in peptidolytic degradation of cyclic heptapeptide hepatotoxin microcystin (MC).</text>
</comment>
<organism evidence="4 5">
    <name type="scientific">Reyranella soli</name>
    <dbReference type="NCBI Taxonomy" id="1230389"/>
    <lineage>
        <taxon>Bacteria</taxon>
        <taxon>Pseudomonadati</taxon>
        <taxon>Pseudomonadota</taxon>
        <taxon>Alphaproteobacteria</taxon>
        <taxon>Hyphomicrobiales</taxon>
        <taxon>Reyranellaceae</taxon>
        <taxon>Reyranella</taxon>
    </lineage>
</organism>
<keyword evidence="1" id="KW-0645">Protease</keyword>
<sequence>MARIAVGGFQHETNTFAPQQATWEEFVRADAWPPLLRGPEMIAGVEGFNIPISGAVKRLAELGHEVVPLAWAAAAPASYVTADAYEKMWALFDEDIGKLGPFDAIYLDLHGAMVAENTEDGEGELLKRIRTIVGGAMPIVASLDYHANLTPEMASLATALVGYRTYPHIDMAATGKRAAELLDRLLKEKRPVYRAYRQLDFLIPLVWQCTFIEPAKSIFDLVGELEAGEKSHNQGIVSVTHTPGFPPADIAQCGPALVVYGHDKEAVEAAADKLAQTVKAQERAFAGELLDPDAAALRAIELSRNAKKPIVLADVQDNPGAGGTSDTVGLLAALMRHKAKGAVIGMIVDEEAAKEAVATGEGKIMHRGIGAVVGYAGEKPVVADWRVVKVGDGKFMGTGPFYGGAKFQIGPMALVTDEASGVSAVLASKRIQAADQEMFRHVGVEPAKVPILGLKSTVHFRADFQPIAETILVVQSPGAHITDPMEMPYKHLRKGIKLKPMGPVWNG</sequence>
<dbReference type="GO" id="GO:0046872">
    <property type="term" value="F:metal ion binding"/>
    <property type="evidence" value="ECO:0007669"/>
    <property type="project" value="UniProtKB-KW"/>
</dbReference>